<evidence type="ECO:0000256" key="2">
    <source>
        <dbReference type="ARBA" id="ARBA00022448"/>
    </source>
</evidence>
<dbReference type="Proteomes" id="UP000187209">
    <property type="component" value="Unassembled WGS sequence"/>
</dbReference>
<dbReference type="InterPro" id="IPR036259">
    <property type="entry name" value="MFS_trans_sf"/>
</dbReference>
<dbReference type="SUPFAM" id="SSF103473">
    <property type="entry name" value="MFS general substrate transporter"/>
    <property type="match status" value="1"/>
</dbReference>
<dbReference type="GO" id="GO:0022857">
    <property type="term" value="F:transmembrane transporter activity"/>
    <property type="evidence" value="ECO:0007669"/>
    <property type="project" value="InterPro"/>
</dbReference>
<organism evidence="7 8">
    <name type="scientific">Stentor coeruleus</name>
    <dbReference type="NCBI Taxonomy" id="5963"/>
    <lineage>
        <taxon>Eukaryota</taxon>
        <taxon>Sar</taxon>
        <taxon>Alveolata</taxon>
        <taxon>Ciliophora</taxon>
        <taxon>Postciliodesmatophora</taxon>
        <taxon>Heterotrichea</taxon>
        <taxon>Heterotrichida</taxon>
        <taxon>Stentoridae</taxon>
        <taxon>Stentor</taxon>
    </lineage>
</organism>
<evidence type="ECO:0000256" key="1">
    <source>
        <dbReference type="ARBA" id="ARBA00004141"/>
    </source>
</evidence>
<accession>A0A1R2BWZ2</accession>
<keyword evidence="8" id="KW-1185">Reference proteome</keyword>
<keyword evidence="2" id="KW-0813">Transport</keyword>
<proteinExistence type="predicted"/>
<keyword evidence="5 6" id="KW-0472">Membrane</keyword>
<gene>
    <name evidence="7" type="ORF">SteCoe_18242</name>
</gene>
<feature type="transmembrane region" description="Helical" evidence="6">
    <location>
        <begin position="359"/>
        <end position="383"/>
    </location>
</feature>
<feature type="transmembrane region" description="Helical" evidence="6">
    <location>
        <begin position="212"/>
        <end position="233"/>
    </location>
</feature>
<dbReference type="InterPro" id="IPR011701">
    <property type="entry name" value="MFS"/>
</dbReference>
<sequence length="401" mass="45537">MPYIGSYFYNKDPSINISDFVMVIFIGQLSTTVCRLIVGYGIRYIYPYWIFLFGTLFVNIGMFFCSYITNPIFFCCAYGFFLGGLPGFTFLPTVWNLWSYFPKTKGQVSGIILAAGNLGPVIFNLIFTLIANPYNDEAKTVEVDGQEKQKAFGSFVSERVPMTIRWCAIISQFFCLIGYILLPHSKNKENPESTDKEIPTLSFTDMLKSFKAWNIFFLLATSSAGSIYIQTMYKVLGMIYINDDHYISFIGSGGFALACIGRLFFGFLYDKYPLKKVLTTCMLISIIFLITFNISFSSKFLFALYFFVLSFVYSAFYSGVLLQGAKDFPQDKWVYSYASAGFILSFILPFILQRYITPIIGYFTTLLIISAITGIATVQVLLLPGEVKKILPEKEEFIDKD</sequence>
<dbReference type="Pfam" id="PF07690">
    <property type="entry name" value="MFS_1"/>
    <property type="match status" value="1"/>
</dbReference>
<protein>
    <recommendedName>
        <fullName evidence="9">Major facilitator superfamily (MFS) profile domain-containing protein</fullName>
    </recommendedName>
</protein>
<reference evidence="7 8" key="1">
    <citation type="submission" date="2016-11" db="EMBL/GenBank/DDBJ databases">
        <title>The macronuclear genome of Stentor coeruleus: a giant cell with tiny introns.</title>
        <authorList>
            <person name="Slabodnick M."/>
            <person name="Ruby J.G."/>
            <person name="Reiff S.B."/>
            <person name="Swart E.C."/>
            <person name="Gosai S."/>
            <person name="Prabakaran S."/>
            <person name="Witkowska E."/>
            <person name="Larue G.E."/>
            <person name="Fisher S."/>
            <person name="Freeman R.M."/>
            <person name="Gunawardena J."/>
            <person name="Chu W."/>
            <person name="Stover N.A."/>
            <person name="Gregory B.D."/>
            <person name="Nowacki M."/>
            <person name="Derisi J."/>
            <person name="Roy S.W."/>
            <person name="Marshall W.F."/>
            <person name="Sood P."/>
        </authorList>
    </citation>
    <scope>NUCLEOTIDE SEQUENCE [LARGE SCALE GENOMIC DNA]</scope>
    <source>
        <strain evidence="7">WM001</strain>
    </source>
</reference>
<evidence type="ECO:0000256" key="5">
    <source>
        <dbReference type="ARBA" id="ARBA00023136"/>
    </source>
</evidence>
<feature type="transmembrane region" description="Helical" evidence="6">
    <location>
        <begin position="334"/>
        <end position="353"/>
    </location>
</feature>
<feature type="transmembrane region" description="Helical" evidence="6">
    <location>
        <begin position="110"/>
        <end position="131"/>
    </location>
</feature>
<keyword evidence="4 6" id="KW-1133">Transmembrane helix</keyword>
<evidence type="ECO:0000256" key="4">
    <source>
        <dbReference type="ARBA" id="ARBA00022989"/>
    </source>
</evidence>
<comment type="subcellular location">
    <subcellularLocation>
        <location evidence="1">Membrane</location>
        <topology evidence="1">Multi-pass membrane protein</topology>
    </subcellularLocation>
</comment>
<feature type="transmembrane region" description="Helical" evidence="6">
    <location>
        <begin position="71"/>
        <end position="98"/>
    </location>
</feature>
<dbReference type="Gene3D" id="1.20.1250.20">
    <property type="entry name" value="MFS general substrate transporter like domains"/>
    <property type="match status" value="2"/>
</dbReference>
<feature type="transmembrane region" description="Helical" evidence="6">
    <location>
        <begin position="20"/>
        <end position="38"/>
    </location>
</feature>
<dbReference type="InterPro" id="IPR052983">
    <property type="entry name" value="MFS_Riboflavin_Transporter"/>
</dbReference>
<feature type="transmembrane region" description="Helical" evidence="6">
    <location>
        <begin position="302"/>
        <end position="322"/>
    </location>
</feature>
<dbReference type="OrthoDB" id="410267at2759"/>
<feature type="transmembrane region" description="Helical" evidence="6">
    <location>
        <begin position="277"/>
        <end position="296"/>
    </location>
</feature>
<evidence type="ECO:0008006" key="9">
    <source>
        <dbReference type="Google" id="ProtNLM"/>
    </source>
</evidence>
<dbReference type="AlphaFoldDB" id="A0A1R2BWZ2"/>
<evidence type="ECO:0000313" key="7">
    <source>
        <dbReference type="EMBL" id="OMJ81319.1"/>
    </source>
</evidence>
<feature type="transmembrane region" description="Helical" evidence="6">
    <location>
        <begin position="45"/>
        <end position="65"/>
    </location>
</feature>
<name>A0A1R2BWZ2_9CILI</name>
<dbReference type="PANTHER" id="PTHR43385:SF1">
    <property type="entry name" value="RIBOFLAVIN TRANSPORTER RIBJ"/>
    <property type="match status" value="1"/>
</dbReference>
<evidence type="ECO:0000313" key="8">
    <source>
        <dbReference type="Proteomes" id="UP000187209"/>
    </source>
</evidence>
<dbReference type="GO" id="GO:0016020">
    <property type="term" value="C:membrane"/>
    <property type="evidence" value="ECO:0007669"/>
    <property type="project" value="UniProtKB-SubCell"/>
</dbReference>
<keyword evidence="3 6" id="KW-0812">Transmembrane</keyword>
<feature type="transmembrane region" description="Helical" evidence="6">
    <location>
        <begin position="245"/>
        <end position="265"/>
    </location>
</feature>
<dbReference type="EMBL" id="MPUH01000385">
    <property type="protein sequence ID" value="OMJ81319.1"/>
    <property type="molecule type" value="Genomic_DNA"/>
</dbReference>
<feature type="transmembrane region" description="Helical" evidence="6">
    <location>
        <begin position="163"/>
        <end position="182"/>
    </location>
</feature>
<evidence type="ECO:0000256" key="3">
    <source>
        <dbReference type="ARBA" id="ARBA00022692"/>
    </source>
</evidence>
<comment type="caution">
    <text evidence="7">The sequence shown here is derived from an EMBL/GenBank/DDBJ whole genome shotgun (WGS) entry which is preliminary data.</text>
</comment>
<evidence type="ECO:0000256" key="6">
    <source>
        <dbReference type="SAM" id="Phobius"/>
    </source>
</evidence>
<dbReference type="PANTHER" id="PTHR43385">
    <property type="entry name" value="RIBOFLAVIN TRANSPORTER RIBJ"/>
    <property type="match status" value="1"/>
</dbReference>